<keyword evidence="2" id="KW-1185">Reference proteome</keyword>
<dbReference type="EMBL" id="FTRV01000011">
    <property type="protein sequence ID" value="SPM28719.1"/>
    <property type="molecule type" value="Genomic_DNA"/>
</dbReference>
<gene>
    <name evidence="1" type="ORF">MTAB308_2206</name>
</gene>
<proteinExistence type="predicted"/>
<name>A0A2U3NB40_9MYCO</name>
<evidence type="ECO:0000313" key="2">
    <source>
        <dbReference type="Proteomes" id="UP000241595"/>
    </source>
</evidence>
<feature type="non-terminal residue" evidence="1">
    <location>
        <position position="1"/>
    </location>
</feature>
<evidence type="ECO:0000313" key="1">
    <source>
        <dbReference type="EMBL" id="SPM28719.1"/>
    </source>
</evidence>
<accession>A0A2U3NB40</accession>
<organism evidence="1 2">
    <name type="scientific">Mycobacterium terramassiliense</name>
    <dbReference type="NCBI Taxonomy" id="1841859"/>
    <lineage>
        <taxon>Bacteria</taxon>
        <taxon>Bacillati</taxon>
        <taxon>Actinomycetota</taxon>
        <taxon>Actinomycetes</taxon>
        <taxon>Mycobacteriales</taxon>
        <taxon>Mycobacteriaceae</taxon>
        <taxon>Mycobacterium</taxon>
    </lineage>
</organism>
<sequence>VVPEPQLAEALRQASSYLWIADVAAKRNLPMIQSLYSFAARQMVAYTTDGDEWHVRAAVAAARDATKMHLLLTGRAPREPGTLDEPTNL</sequence>
<dbReference type="AlphaFoldDB" id="A0A2U3NB40"/>
<reference evidence="1 2" key="1">
    <citation type="submission" date="2017-01" db="EMBL/GenBank/DDBJ databases">
        <authorList>
            <consortium name="Urmite Genomes"/>
        </authorList>
    </citation>
    <scope>NUCLEOTIDE SEQUENCE [LARGE SCALE GENOMIC DNA]</scope>
    <source>
        <strain evidence="1 2">AB308</strain>
    </source>
</reference>
<protein>
    <submittedName>
        <fullName evidence="1">Mycobacterium terramassiliense ORFan</fullName>
    </submittedName>
</protein>
<dbReference type="Proteomes" id="UP000241595">
    <property type="component" value="Unassembled WGS sequence"/>
</dbReference>